<feature type="region of interest" description="Disordered" evidence="1">
    <location>
        <begin position="1"/>
        <end position="25"/>
    </location>
</feature>
<accession>A0A923T6R3</accession>
<sequence>MGPTNNNKSTRPGERLSDGLAHQQDHSRRNFLRNLGIIGTSGFLLNKIPVNALGMSPLMAALAGADDDRVLVMIRLKGGNDGLNTLIPIHDFGTYQRHRPDIFVPRNEVVDLTSTLGLHPQLAPLRSLWNEGQMRVVQNVGYPGQNLSHFRSSDIWATASDSEEVINSGVLGRYLSIQHPDFLSMPPATPPAIQIGGPGNLLFNNADDFNYAISTENPTQLYQIARTGQLYDVNDVPDCTYGEQLSYLRAVANTTFRYAGVLAQAYDAGENSAEYRNDRLGDQLSLVARMLRGGLGTRFFVVELDGFDTHANQVRDHGYLLQSVAENVTAFFADLKAGAIDDRVLAMTFSEFGRRIFQNGSAGTDHGAAAPLLLFGKGLNGNGMTGGLPDMNDVDNNDNMKFQVDFRNVYATVLSNWLCIDGDLVDNIMGAPFERMSDLGLFCQGTTSTRNRNTTELPFKAYLSGGEVVLEYDLPTSSRVAVHFFDVSGKKLSAPYSGQQLAGGHVQRFALNSVGWASGLYVVSLEVNGKMHSRKLGVFR</sequence>
<evidence type="ECO:0000256" key="1">
    <source>
        <dbReference type="SAM" id="MobiDB-lite"/>
    </source>
</evidence>
<dbReference type="RefSeq" id="WP_187464904.1">
    <property type="nucleotide sequence ID" value="NZ_JACSIT010000037.1"/>
</dbReference>
<feature type="compositionally biased region" description="Polar residues" evidence="1">
    <location>
        <begin position="1"/>
        <end position="10"/>
    </location>
</feature>
<feature type="compositionally biased region" description="Basic and acidic residues" evidence="1">
    <location>
        <begin position="11"/>
        <end position="25"/>
    </location>
</feature>
<comment type="caution">
    <text evidence="2">The sequence shown here is derived from an EMBL/GenBank/DDBJ whole genome shotgun (WGS) entry which is preliminary data.</text>
</comment>
<keyword evidence="3" id="KW-1185">Reference proteome</keyword>
<organism evidence="2 3">
    <name type="scientific">Neolewinella lacunae</name>
    <dbReference type="NCBI Taxonomy" id="1517758"/>
    <lineage>
        <taxon>Bacteria</taxon>
        <taxon>Pseudomonadati</taxon>
        <taxon>Bacteroidota</taxon>
        <taxon>Saprospiria</taxon>
        <taxon>Saprospirales</taxon>
        <taxon>Lewinellaceae</taxon>
        <taxon>Neolewinella</taxon>
    </lineage>
</organism>
<dbReference type="AlphaFoldDB" id="A0A923T6R3"/>
<dbReference type="PANTHER" id="PTHR43737">
    <property type="entry name" value="BLL7424 PROTEIN"/>
    <property type="match status" value="1"/>
</dbReference>
<dbReference type="Proteomes" id="UP000650081">
    <property type="component" value="Unassembled WGS sequence"/>
</dbReference>
<reference evidence="2" key="1">
    <citation type="submission" date="2020-08" db="EMBL/GenBank/DDBJ databases">
        <title>Lewinella bacteria from marine environments.</title>
        <authorList>
            <person name="Zhong Y."/>
        </authorList>
    </citation>
    <scope>NUCLEOTIDE SEQUENCE</scope>
    <source>
        <strain evidence="2">KCTC 42187</strain>
    </source>
</reference>
<name>A0A923T6R3_9BACT</name>
<dbReference type="EMBL" id="JACSIT010000037">
    <property type="protein sequence ID" value="MBC6992769.1"/>
    <property type="molecule type" value="Genomic_DNA"/>
</dbReference>
<gene>
    <name evidence="2" type="ORF">H9S92_01220</name>
</gene>
<dbReference type="InterPro" id="IPR010869">
    <property type="entry name" value="DUF1501"/>
</dbReference>
<dbReference type="Pfam" id="PF07394">
    <property type="entry name" value="DUF1501"/>
    <property type="match status" value="1"/>
</dbReference>
<evidence type="ECO:0000313" key="3">
    <source>
        <dbReference type="Proteomes" id="UP000650081"/>
    </source>
</evidence>
<proteinExistence type="predicted"/>
<evidence type="ECO:0000313" key="2">
    <source>
        <dbReference type="EMBL" id="MBC6992769.1"/>
    </source>
</evidence>
<protein>
    <submittedName>
        <fullName evidence="2">DUF1501 domain-containing protein</fullName>
    </submittedName>
</protein>
<dbReference type="PANTHER" id="PTHR43737:SF1">
    <property type="entry name" value="DUF1501 DOMAIN-CONTAINING PROTEIN"/>
    <property type="match status" value="1"/>
</dbReference>